<dbReference type="NCBIfam" id="TIGR01509">
    <property type="entry name" value="HAD-SF-IA-v3"/>
    <property type="match status" value="1"/>
</dbReference>
<dbReference type="Gene3D" id="3.40.50.1000">
    <property type="entry name" value="HAD superfamily/HAD-like"/>
    <property type="match status" value="1"/>
</dbReference>
<keyword evidence="2" id="KW-1185">Reference proteome</keyword>
<dbReference type="RefSeq" id="WP_313899551.1">
    <property type="nucleotide sequence ID" value="NZ_JACHEB010000005.1"/>
</dbReference>
<evidence type="ECO:0000313" key="1">
    <source>
        <dbReference type="EMBL" id="MBB5328902.1"/>
    </source>
</evidence>
<dbReference type="PANTHER" id="PTHR43611">
    <property type="entry name" value="ALPHA-D-GLUCOSE 1-PHOSPHATE PHOSPHATASE"/>
    <property type="match status" value="1"/>
</dbReference>
<name>A0A9X0QEG9_9BACT</name>
<dbReference type="Gene3D" id="1.10.150.240">
    <property type="entry name" value="Putative phosphatase, domain 2"/>
    <property type="match status" value="1"/>
</dbReference>
<dbReference type="AlphaFoldDB" id="A0A9X0QEG9"/>
<reference evidence="1 2" key="1">
    <citation type="submission" date="2020-08" db="EMBL/GenBank/DDBJ databases">
        <title>Genomic Encyclopedia of Type Strains, Phase IV (KMG-V): Genome sequencing to study the core and pangenomes of soil and plant-associated prokaryotes.</title>
        <authorList>
            <person name="Whitman W."/>
        </authorList>
    </citation>
    <scope>NUCLEOTIDE SEQUENCE [LARGE SCALE GENOMIC DNA]</scope>
    <source>
        <strain evidence="1 2">X5P2</strain>
    </source>
</reference>
<comment type="caution">
    <text evidence="1">The sequence shown here is derived from an EMBL/GenBank/DDBJ whole genome shotgun (WGS) entry which is preliminary data.</text>
</comment>
<dbReference type="Proteomes" id="UP000535182">
    <property type="component" value="Unassembled WGS sequence"/>
</dbReference>
<gene>
    <name evidence="1" type="ORF">HDF14_002518</name>
</gene>
<dbReference type="SFLD" id="SFLDG01129">
    <property type="entry name" value="C1.5:_HAD__Beta-PGM__Phosphata"/>
    <property type="match status" value="1"/>
</dbReference>
<dbReference type="InterPro" id="IPR023198">
    <property type="entry name" value="PGP-like_dom2"/>
</dbReference>
<dbReference type="InterPro" id="IPR036412">
    <property type="entry name" value="HAD-like_sf"/>
</dbReference>
<dbReference type="GO" id="GO:0016787">
    <property type="term" value="F:hydrolase activity"/>
    <property type="evidence" value="ECO:0007669"/>
    <property type="project" value="UniProtKB-KW"/>
</dbReference>
<keyword evidence="1" id="KW-0378">Hydrolase</keyword>
<dbReference type="SUPFAM" id="SSF56784">
    <property type="entry name" value="HAD-like"/>
    <property type="match status" value="1"/>
</dbReference>
<dbReference type="CDD" id="cd02603">
    <property type="entry name" value="HAD_sEH-N_like"/>
    <property type="match status" value="1"/>
</dbReference>
<dbReference type="InterPro" id="IPR006439">
    <property type="entry name" value="HAD-SF_hydro_IA"/>
</dbReference>
<proteinExistence type="predicted"/>
<dbReference type="Pfam" id="PF00702">
    <property type="entry name" value="Hydrolase"/>
    <property type="match status" value="1"/>
</dbReference>
<dbReference type="EMBL" id="JACHEB010000005">
    <property type="protein sequence ID" value="MBB5328902.1"/>
    <property type="molecule type" value="Genomic_DNA"/>
</dbReference>
<sequence length="210" mass="24209">MRSSSQIKIKTIFWDVGGVLLTNGWDRGQRTEVLTRVGVDLADYEARHEEANYFWERGLSTAEHFFNLTVLNQNPNLTFGELWPQVCAESKILHPENFDILGKLGTSRRYRLATLNNESRELNEHRLDAFRLRPFFDYFICSAYLHEMKPHPAIYRAAIEVSGHLAETALFIDDNVENCIEARAHGMRAIRFESPTQLRDELAQLGLRAA</sequence>
<dbReference type="SFLD" id="SFLDS00003">
    <property type="entry name" value="Haloacid_Dehalogenase"/>
    <property type="match status" value="1"/>
</dbReference>
<organism evidence="1 2">
    <name type="scientific">Tunturiibacter gelidiferens</name>
    <dbReference type="NCBI Taxonomy" id="3069689"/>
    <lineage>
        <taxon>Bacteria</taxon>
        <taxon>Pseudomonadati</taxon>
        <taxon>Acidobacteriota</taxon>
        <taxon>Terriglobia</taxon>
        <taxon>Terriglobales</taxon>
        <taxon>Acidobacteriaceae</taxon>
        <taxon>Tunturiibacter</taxon>
    </lineage>
</organism>
<dbReference type="PANTHER" id="PTHR43611:SF3">
    <property type="entry name" value="FLAVIN MONONUCLEOTIDE HYDROLASE 1, CHLOROPLATIC"/>
    <property type="match status" value="1"/>
</dbReference>
<dbReference type="InterPro" id="IPR023214">
    <property type="entry name" value="HAD_sf"/>
</dbReference>
<evidence type="ECO:0000313" key="2">
    <source>
        <dbReference type="Proteomes" id="UP000535182"/>
    </source>
</evidence>
<accession>A0A9X0QEG9</accession>
<protein>
    <submittedName>
        <fullName evidence="1">Hydrolase of the HAD superfamily</fullName>
    </submittedName>
</protein>